<dbReference type="STRING" id="1157490.EL26_23345"/>
<keyword evidence="3" id="KW-0233">DNA recombination</keyword>
<dbReference type="SMART" id="SM00857">
    <property type="entry name" value="Resolvase"/>
    <property type="match status" value="1"/>
</dbReference>
<dbReference type="InterPro" id="IPR036162">
    <property type="entry name" value="Resolvase-like_N_sf"/>
</dbReference>
<sequence length="486" mass="56197">MTTTKVAIYIRVSTEEQAKEGFSIPAQKERLTQFSQSQDWDIYDFYIDEGVSAKDTNRPELQQMIKDVESGKIDIVLVYRLDRMTRSVIDLYNLLNLFEKYGTGFKSATEVYDTTTAIGRLFMTLVAALAQWERENLGERVKVAMEEKVRQGLFPGGSVPFGYRFVDGDLIVHSEEAEIIKYIYETYAKGKAMNYIAYFVSRMGVLSPSGSQQWGTNTIAYMLKNPVYCGRLRWNYKRNTENYFEVEHAYPKIITPELFEKCQLVRESRKHFGPRGNNDKYVFTGKLFCPSCGRVLVGHDSSKPKYPNNIYYRCKSREEFKTEDRCTFTSVRTDVVEEKFLSYIRHFISMDAASEVAATSEHISSGDETIQLEINRLNAEIDKLKANRAKWQRAYAEDIITLEELRERTSEDRAKEEWLVEQLMALEPPAPVERLSFDEVRQLLVDIEANWENASVEEKKEAVSILVDRIVVRGKGKNVSLEIEFN</sequence>
<keyword evidence="6" id="KW-0175">Coiled coil</keyword>
<dbReference type="Pfam" id="PF00239">
    <property type="entry name" value="Resolvase"/>
    <property type="match status" value="1"/>
</dbReference>
<dbReference type="Pfam" id="PF07508">
    <property type="entry name" value="Recombinase"/>
    <property type="match status" value="1"/>
</dbReference>
<dbReference type="Pfam" id="PF13408">
    <property type="entry name" value="Zn_ribbon_recom"/>
    <property type="match status" value="1"/>
</dbReference>
<evidence type="ECO:0000256" key="3">
    <source>
        <dbReference type="ARBA" id="ARBA00023172"/>
    </source>
</evidence>
<dbReference type="CDD" id="cd00338">
    <property type="entry name" value="Ser_Recombinase"/>
    <property type="match status" value="1"/>
</dbReference>
<dbReference type="InterPro" id="IPR006119">
    <property type="entry name" value="Resolv_N"/>
</dbReference>
<dbReference type="GO" id="GO:0015074">
    <property type="term" value="P:DNA integration"/>
    <property type="evidence" value="ECO:0007669"/>
    <property type="project" value="UniProtKB-KW"/>
</dbReference>
<feature type="active site" description="O-(5'-phospho-DNA)-serine intermediate" evidence="4 5">
    <location>
        <position position="13"/>
    </location>
</feature>
<organism evidence="9 10">
    <name type="scientific">Tumebacillus flagellatus</name>
    <dbReference type="NCBI Taxonomy" id="1157490"/>
    <lineage>
        <taxon>Bacteria</taxon>
        <taxon>Bacillati</taxon>
        <taxon>Bacillota</taxon>
        <taxon>Bacilli</taxon>
        <taxon>Bacillales</taxon>
        <taxon>Alicyclobacillaceae</taxon>
        <taxon>Tumebacillus</taxon>
    </lineage>
</organism>
<evidence type="ECO:0000259" key="8">
    <source>
        <dbReference type="PROSITE" id="PS51737"/>
    </source>
</evidence>
<name>A0A074LFE7_9BACL</name>
<reference evidence="9 10" key="1">
    <citation type="journal article" date="2013" name="Int. J. Syst. Evol. Microbiol.">
        <title>Tumebacillus flagellatus sp. nov., an alpha-amylase/pullulanase-producing bacterium isolated from cassava wastewater.</title>
        <authorList>
            <person name="Wang Q."/>
            <person name="Xie N."/>
            <person name="Qin Y."/>
            <person name="Shen N."/>
            <person name="Zhu J."/>
            <person name="Mi H."/>
            <person name="Huang R."/>
        </authorList>
    </citation>
    <scope>NUCLEOTIDE SEQUENCE [LARGE SCALE GENOMIC DNA]</scope>
    <source>
        <strain evidence="9 10">GST4</strain>
    </source>
</reference>
<dbReference type="InterPro" id="IPR038109">
    <property type="entry name" value="DNA_bind_recomb_sf"/>
</dbReference>
<dbReference type="PROSITE" id="PS51737">
    <property type="entry name" value="RECOMBINASE_DNA_BIND"/>
    <property type="match status" value="1"/>
</dbReference>
<dbReference type="RefSeq" id="WP_052036704.1">
    <property type="nucleotide sequence ID" value="NZ_JMIR01000052.1"/>
</dbReference>
<evidence type="ECO:0000256" key="5">
    <source>
        <dbReference type="PROSITE-ProRule" id="PRU10137"/>
    </source>
</evidence>
<dbReference type="PROSITE" id="PS51736">
    <property type="entry name" value="RECOMBINASES_3"/>
    <property type="match status" value="1"/>
</dbReference>
<dbReference type="PANTHER" id="PTHR30461">
    <property type="entry name" value="DNA-INVERTASE FROM LAMBDOID PROPHAGE"/>
    <property type="match status" value="1"/>
</dbReference>
<dbReference type="EMBL" id="JMIR01000052">
    <property type="protein sequence ID" value="KEO80966.1"/>
    <property type="molecule type" value="Genomic_DNA"/>
</dbReference>
<evidence type="ECO:0000256" key="1">
    <source>
        <dbReference type="ARBA" id="ARBA00022908"/>
    </source>
</evidence>
<evidence type="ECO:0008006" key="11">
    <source>
        <dbReference type="Google" id="ProtNLM"/>
    </source>
</evidence>
<dbReference type="SUPFAM" id="SSF53041">
    <property type="entry name" value="Resolvase-like"/>
    <property type="match status" value="1"/>
</dbReference>
<feature type="coiled-coil region" evidence="6">
    <location>
        <begin position="367"/>
        <end position="394"/>
    </location>
</feature>
<dbReference type="InterPro" id="IPR050639">
    <property type="entry name" value="SSR_resolvase"/>
</dbReference>
<evidence type="ECO:0000259" key="7">
    <source>
        <dbReference type="PROSITE" id="PS51736"/>
    </source>
</evidence>
<proteinExistence type="predicted"/>
<feature type="domain" description="Resolvase/invertase-type recombinase catalytic" evidence="7">
    <location>
        <begin position="5"/>
        <end position="152"/>
    </location>
</feature>
<keyword evidence="1" id="KW-0229">DNA integration</keyword>
<dbReference type="InterPro" id="IPR006118">
    <property type="entry name" value="Recombinase_CS"/>
</dbReference>
<evidence type="ECO:0000256" key="6">
    <source>
        <dbReference type="SAM" id="Coils"/>
    </source>
</evidence>
<dbReference type="AlphaFoldDB" id="A0A074LFE7"/>
<dbReference type="PROSITE" id="PS00397">
    <property type="entry name" value="RECOMBINASES_1"/>
    <property type="match status" value="1"/>
</dbReference>
<keyword evidence="2" id="KW-0238">DNA-binding</keyword>
<dbReference type="eggNOG" id="COG1961">
    <property type="taxonomic scope" value="Bacteria"/>
</dbReference>
<dbReference type="GO" id="GO:0000150">
    <property type="term" value="F:DNA strand exchange activity"/>
    <property type="evidence" value="ECO:0007669"/>
    <property type="project" value="InterPro"/>
</dbReference>
<gene>
    <name evidence="9" type="ORF">EL26_23345</name>
</gene>
<evidence type="ECO:0000313" key="9">
    <source>
        <dbReference type="EMBL" id="KEO80966.1"/>
    </source>
</evidence>
<feature type="domain" description="Recombinase" evidence="8">
    <location>
        <begin position="160"/>
        <end position="272"/>
    </location>
</feature>
<dbReference type="Gene3D" id="3.90.1750.20">
    <property type="entry name" value="Putative Large Serine Recombinase, Chain B, Domain 2"/>
    <property type="match status" value="1"/>
</dbReference>
<comment type="caution">
    <text evidence="9">The sequence shown here is derived from an EMBL/GenBank/DDBJ whole genome shotgun (WGS) entry which is preliminary data.</text>
</comment>
<dbReference type="PANTHER" id="PTHR30461:SF23">
    <property type="entry name" value="DNA RECOMBINASE-RELATED"/>
    <property type="match status" value="1"/>
</dbReference>
<dbReference type="Proteomes" id="UP000027931">
    <property type="component" value="Unassembled WGS sequence"/>
</dbReference>
<dbReference type="Gene3D" id="3.40.50.1390">
    <property type="entry name" value="Resolvase, N-terminal catalytic domain"/>
    <property type="match status" value="1"/>
</dbReference>
<keyword evidence="10" id="KW-1185">Reference proteome</keyword>
<evidence type="ECO:0000256" key="2">
    <source>
        <dbReference type="ARBA" id="ARBA00023125"/>
    </source>
</evidence>
<dbReference type="InterPro" id="IPR025827">
    <property type="entry name" value="Zn_ribbon_recom_dom"/>
</dbReference>
<dbReference type="OrthoDB" id="9811097at2"/>
<evidence type="ECO:0000256" key="4">
    <source>
        <dbReference type="PIRSR" id="PIRSR606118-50"/>
    </source>
</evidence>
<dbReference type="GO" id="GO:0003677">
    <property type="term" value="F:DNA binding"/>
    <property type="evidence" value="ECO:0007669"/>
    <property type="project" value="UniProtKB-KW"/>
</dbReference>
<evidence type="ECO:0000313" key="10">
    <source>
        <dbReference type="Proteomes" id="UP000027931"/>
    </source>
</evidence>
<accession>A0A074LFE7</accession>
<dbReference type="InterPro" id="IPR011109">
    <property type="entry name" value="DNA_bind_recombinase_dom"/>
</dbReference>
<protein>
    <recommendedName>
        <fullName evidence="11">Resolvase</fullName>
    </recommendedName>
</protein>